<accession>M3E079</accession>
<feature type="transmembrane region" description="Helical" evidence="1">
    <location>
        <begin position="58"/>
        <end position="82"/>
    </location>
</feature>
<comment type="caution">
    <text evidence="2">The sequence shown here is derived from an EMBL/GenBank/DDBJ whole genome shotgun (WGS) entry which is preliminary data.</text>
</comment>
<gene>
    <name evidence="2" type="ORF">H114_19830</name>
</gene>
<dbReference type="AlphaFoldDB" id="M3E079"/>
<dbReference type="Proteomes" id="UP000011732">
    <property type="component" value="Unassembled WGS sequence"/>
</dbReference>
<keyword evidence="1" id="KW-0812">Transmembrane</keyword>
<evidence type="ECO:0000256" key="1">
    <source>
        <dbReference type="SAM" id="Phobius"/>
    </source>
</evidence>
<dbReference type="EMBL" id="AOHP01000080">
    <property type="protein sequence ID" value="EMF27277.1"/>
    <property type="molecule type" value="Genomic_DNA"/>
</dbReference>
<keyword evidence="3" id="KW-1185">Reference proteome</keyword>
<sequence>MIGHCAVEFTVDGRTVVADLPAGSGGGKRHVGAELTVRYEADDPQVVAREEDVDGGGAAVFTVLSALGAVFFLVLTGIAAGARRRRGRKERVQPVT</sequence>
<keyword evidence="1" id="KW-0472">Membrane</keyword>
<protein>
    <submittedName>
        <fullName evidence="2">Uncharacterized protein</fullName>
    </submittedName>
</protein>
<reference evidence="2 3" key="1">
    <citation type="journal article" date="2013" name="Genome Announc.">
        <title>Draft Genome Sequence of Streptomyces gancidicus Strain BKS 13-15.</title>
        <authorList>
            <person name="Kumar S."/>
            <person name="Kaur N."/>
            <person name="Singh N.K."/>
            <person name="Raghava G.P."/>
            <person name="Mayilraj S."/>
        </authorList>
    </citation>
    <scope>NUCLEOTIDE SEQUENCE [LARGE SCALE GENOMIC DNA]</scope>
    <source>
        <strain evidence="2 3">BKS 13-15</strain>
    </source>
</reference>
<organism evidence="2 3">
    <name type="scientific">Streptomyces gancidicus BKS 13-15</name>
    <dbReference type="NCBI Taxonomy" id="1284664"/>
    <lineage>
        <taxon>Bacteria</taxon>
        <taxon>Bacillati</taxon>
        <taxon>Actinomycetota</taxon>
        <taxon>Actinomycetes</taxon>
        <taxon>Kitasatosporales</taxon>
        <taxon>Streptomycetaceae</taxon>
        <taxon>Streptomyces</taxon>
        <taxon>Streptomyces pseudogriseolus group</taxon>
    </lineage>
</organism>
<evidence type="ECO:0000313" key="3">
    <source>
        <dbReference type="Proteomes" id="UP000011732"/>
    </source>
</evidence>
<dbReference type="RefSeq" id="WP_006133914.1">
    <property type="nucleotide sequence ID" value="NZ_AOHP01000080.1"/>
</dbReference>
<proteinExistence type="predicted"/>
<evidence type="ECO:0000313" key="2">
    <source>
        <dbReference type="EMBL" id="EMF27277.1"/>
    </source>
</evidence>
<name>M3E079_STREZ</name>
<keyword evidence="1" id="KW-1133">Transmembrane helix</keyword>
<dbReference type="PATRIC" id="fig|1284664.3.peg.3983"/>